<feature type="domain" description="N-acetyltransferase" evidence="10">
    <location>
        <begin position="51"/>
        <end position="202"/>
    </location>
</feature>
<evidence type="ECO:0000256" key="8">
    <source>
        <dbReference type="ARBA" id="ARBA00048924"/>
    </source>
</evidence>
<dbReference type="UniPathway" id="UPA00067">
    <property type="reaction ID" value="UER00122"/>
</dbReference>
<name>A0A543N7E2_9ACTN</name>
<dbReference type="SUPFAM" id="SSF55729">
    <property type="entry name" value="Acyl-CoA N-acyltransferases (Nat)"/>
    <property type="match status" value="1"/>
</dbReference>
<evidence type="ECO:0000256" key="1">
    <source>
        <dbReference type="ARBA" id="ARBA00003741"/>
    </source>
</evidence>
<dbReference type="InterPro" id="IPR012772">
    <property type="entry name" value="Ectoine_EctA"/>
</dbReference>
<dbReference type="Gene3D" id="3.40.630.30">
    <property type="match status" value="1"/>
</dbReference>
<evidence type="ECO:0000256" key="7">
    <source>
        <dbReference type="ARBA" id="ARBA00023315"/>
    </source>
</evidence>
<organism evidence="11 12">
    <name type="scientific">Haloactinospora alba</name>
    <dbReference type="NCBI Taxonomy" id="405555"/>
    <lineage>
        <taxon>Bacteria</taxon>
        <taxon>Bacillati</taxon>
        <taxon>Actinomycetota</taxon>
        <taxon>Actinomycetes</taxon>
        <taxon>Streptosporangiales</taxon>
        <taxon>Nocardiopsidaceae</taxon>
        <taxon>Haloactinospora</taxon>
    </lineage>
</organism>
<dbReference type="EC" id="2.3.1.178" evidence="4 9"/>
<dbReference type="Pfam" id="PF00583">
    <property type="entry name" value="Acetyltransf_1"/>
    <property type="match status" value="1"/>
</dbReference>
<dbReference type="OrthoDB" id="2436196at2"/>
<protein>
    <recommendedName>
        <fullName evidence="5 9">L-2,4-diaminobutyric acid acetyltransferase</fullName>
        <shortName evidence="9">DABA acetyltransferase</shortName>
        <ecNumber evidence="4 9">2.3.1.178</ecNumber>
    </recommendedName>
</protein>
<evidence type="ECO:0000256" key="5">
    <source>
        <dbReference type="ARBA" id="ARBA00017935"/>
    </source>
</evidence>
<dbReference type="GO" id="GO:0019491">
    <property type="term" value="P:ectoine biosynthetic process"/>
    <property type="evidence" value="ECO:0007669"/>
    <property type="project" value="UniProtKB-UniPathway"/>
</dbReference>
<evidence type="ECO:0000313" key="12">
    <source>
        <dbReference type="Proteomes" id="UP000317422"/>
    </source>
</evidence>
<dbReference type="PROSITE" id="PS51186">
    <property type="entry name" value="GNAT"/>
    <property type="match status" value="1"/>
</dbReference>
<dbReference type="NCBIfam" id="TIGR02406">
    <property type="entry name" value="ectoine_EctA"/>
    <property type="match status" value="1"/>
</dbReference>
<dbReference type="InterPro" id="IPR000182">
    <property type="entry name" value="GNAT_dom"/>
</dbReference>
<comment type="function">
    <text evidence="1 9">Catalyzes the acetylation of L-2,4-diaminobutyrate (DABA) to gamma-N-acetyl-alpha,gamma-diaminobutyric acid (ADABA) with acetyl coenzyme A.</text>
</comment>
<proteinExistence type="inferred from homology"/>
<reference evidence="11 12" key="1">
    <citation type="submission" date="2019-06" db="EMBL/GenBank/DDBJ databases">
        <title>Sequencing the genomes of 1000 actinobacteria strains.</title>
        <authorList>
            <person name="Klenk H.-P."/>
        </authorList>
    </citation>
    <scope>NUCLEOTIDE SEQUENCE [LARGE SCALE GENOMIC DNA]</scope>
    <source>
        <strain evidence="11 12">DSM 45015</strain>
    </source>
</reference>
<evidence type="ECO:0000256" key="2">
    <source>
        <dbReference type="ARBA" id="ARBA00004978"/>
    </source>
</evidence>
<evidence type="ECO:0000256" key="3">
    <source>
        <dbReference type="ARBA" id="ARBA00010712"/>
    </source>
</evidence>
<comment type="similarity">
    <text evidence="3 9">Belongs to the acetyltransferase family. EctA subfamily.</text>
</comment>
<comment type="catalytic activity">
    <reaction evidence="8 9">
        <text>L-2,4-diaminobutanoate + acetyl-CoA = (2S)-4-acetamido-2-aminobutanoate + CoA + H(+)</text>
        <dbReference type="Rhea" id="RHEA:16901"/>
        <dbReference type="ChEBI" id="CHEBI:15378"/>
        <dbReference type="ChEBI" id="CHEBI:57287"/>
        <dbReference type="ChEBI" id="CHEBI:57288"/>
        <dbReference type="ChEBI" id="CHEBI:58761"/>
        <dbReference type="ChEBI" id="CHEBI:58929"/>
        <dbReference type="EC" id="2.3.1.178"/>
    </reaction>
</comment>
<keyword evidence="6 9" id="KW-0808">Transferase</keyword>
<comment type="caution">
    <text evidence="11">The sequence shown here is derived from an EMBL/GenBank/DDBJ whole genome shotgun (WGS) entry which is preliminary data.</text>
</comment>
<keyword evidence="12" id="KW-1185">Reference proteome</keyword>
<dbReference type="GO" id="GO:0033816">
    <property type="term" value="F:diaminobutyrate acetyltransferase activity"/>
    <property type="evidence" value="ECO:0007669"/>
    <property type="project" value="UniProtKB-EC"/>
</dbReference>
<accession>A0A543N7E2</accession>
<comment type="pathway">
    <text evidence="2 9">Amine and polyamine biosynthesis; ectoine biosynthesis; L-ectoine from L-aspartate 4-semialdehyde: step 2/3.</text>
</comment>
<evidence type="ECO:0000313" key="11">
    <source>
        <dbReference type="EMBL" id="TQN27754.1"/>
    </source>
</evidence>
<dbReference type="EMBL" id="VFQC01000003">
    <property type="protein sequence ID" value="TQN27754.1"/>
    <property type="molecule type" value="Genomic_DNA"/>
</dbReference>
<keyword evidence="7 9" id="KW-0012">Acyltransferase</keyword>
<gene>
    <name evidence="9" type="primary">ectA</name>
    <name evidence="11" type="ORF">FHX37_4483</name>
</gene>
<evidence type="ECO:0000259" key="10">
    <source>
        <dbReference type="PROSITE" id="PS51186"/>
    </source>
</evidence>
<sequence>MSRIVDENAAHERSLCFVNVPHQRSDAQRPDRPAAGDDPAVIVAGPSADGLRLETPTLDDGRHMWRLADRAGLDLNSAYAYTMWCRDFARTTVVARSGSGEACGFVTGYVRPDEPGTYFLWQVAVDPAYRGRRLARRMLDHIGDRIVSAGQTHVEATVTPDNTASRALFASFARDRGAGLEWKPLFEREHFPHDGVEGHDPEELVRIGPLSAPWHGPN</sequence>
<dbReference type="CDD" id="cd04301">
    <property type="entry name" value="NAT_SF"/>
    <property type="match status" value="1"/>
</dbReference>
<evidence type="ECO:0000256" key="9">
    <source>
        <dbReference type="RuleBase" id="RU365045"/>
    </source>
</evidence>
<evidence type="ECO:0000256" key="6">
    <source>
        <dbReference type="ARBA" id="ARBA00022679"/>
    </source>
</evidence>
<dbReference type="InterPro" id="IPR016181">
    <property type="entry name" value="Acyl_CoA_acyltransferase"/>
</dbReference>
<evidence type="ECO:0000256" key="4">
    <source>
        <dbReference type="ARBA" id="ARBA00012355"/>
    </source>
</evidence>
<dbReference type="Proteomes" id="UP000317422">
    <property type="component" value="Unassembled WGS sequence"/>
</dbReference>
<dbReference type="AlphaFoldDB" id="A0A543N7E2"/>